<dbReference type="AlphaFoldDB" id="A0A2I1HGL6"/>
<comment type="caution">
    <text evidence="3">The sequence shown here is derived from an EMBL/GenBank/DDBJ whole genome shotgun (WGS) entry which is preliminary data.</text>
</comment>
<protein>
    <submittedName>
        <fullName evidence="3">Uncharacterized protein</fullName>
    </submittedName>
</protein>
<organism evidence="3 4">
    <name type="scientific">Rhizophagus irregularis</name>
    <dbReference type="NCBI Taxonomy" id="588596"/>
    <lineage>
        <taxon>Eukaryota</taxon>
        <taxon>Fungi</taxon>
        <taxon>Fungi incertae sedis</taxon>
        <taxon>Mucoromycota</taxon>
        <taxon>Glomeromycotina</taxon>
        <taxon>Glomeromycetes</taxon>
        <taxon>Glomerales</taxon>
        <taxon>Glomeraceae</taxon>
        <taxon>Rhizophagus</taxon>
    </lineage>
</organism>
<feature type="coiled-coil region" evidence="1">
    <location>
        <begin position="49"/>
        <end position="76"/>
    </location>
</feature>
<dbReference type="Proteomes" id="UP000234323">
    <property type="component" value="Unassembled WGS sequence"/>
</dbReference>
<sequence>MLKEEAVIQLINQWRIREMEEQDSESDGSGSDDDLGFDQLRCSKKDIPLKRDNVATDELKEKLSELEELFDSLNNSMEWEHINARVSLETRRENGFDSEETQHNLKIGLAEQSNILQEYTTLNEDYTRRLKELNHSTDERTTGDKRPFQNHLGLRFRDRKRRKKRRRRKKINLEDFIHARTEDIIF</sequence>
<dbReference type="EMBL" id="LLXI01002810">
    <property type="protein sequence ID" value="PKY58022.1"/>
    <property type="molecule type" value="Genomic_DNA"/>
</dbReference>
<name>A0A2I1HGL6_9GLOM</name>
<dbReference type="VEuPathDB" id="FungiDB:FUN_016804"/>
<proteinExistence type="predicted"/>
<evidence type="ECO:0000313" key="3">
    <source>
        <dbReference type="EMBL" id="PKY58022.1"/>
    </source>
</evidence>
<dbReference type="VEuPathDB" id="FungiDB:RhiirFUN_023762"/>
<feature type="compositionally biased region" description="Acidic residues" evidence="2">
    <location>
        <begin position="20"/>
        <end position="36"/>
    </location>
</feature>
<keyword evidence="1" id="KW-0175">Coiled coil</keyword>
<accession>A0A2I1HGL6</accession>
<gene>
    <name evidence="3" type="ORF">RhiirA4_479561</name>
</gene>
<feature type="region of interest" description="Disordered" evidence="2">
    <location>
        <begin position="18"/>
        <end position="37"/>
    </location>
</feature>
<evidence type="ECO:0000313" key="4">
    <source>
        <dbReference type="Proteomes" id="UP000234323"/>
    </source>
</evidence>
<reference evidence="3 4" key="1">
    <citation type="submission" date="2015-10" db="EMBL/GenBank/DDBJ databases">
        <title>Genome analyses suggest a sexual origin of heterokaryosis in a supposedly ancient asexual fungus.</title>
        <authorList>
            <person name="Ropars J."/>
            <person name="Sedzielewska K."/>
            <person name="Noel J."/>
            <person name="Charron P."/>
            <person name="Farinelli L."/>
            <person name="Marton T."/>
            <person name="Kruger M."/>
            <person name="Pelin A."/>
            <person name="Brachmann A."/>
            <person name="Corradi N."/>
        </authorList>
    </citation>
    <scope>NUCLEOTIDE SEQUENCE [LARGE SCALE GENOMIC DNA]</scope>
    <source>
        <strain evidence="3 4">A4</strain>
    </source>
</reference>
<evidence type="ECO:0000256" key="1">
    <source>
        <dbReference type="SAM" id="Coils"/>
    </source>
</evidence>
<evidence type="ECO:0000256" key="2">
    <source>
        <dbReference type="SAM" id="MobiDB-lite"/>
    </source>
</evidence>
<keyword evidence="4" id="KW-1185">Reference proteome</keyword>